<evidence type="ECO:0000313" key="3">
    <source>
        <dbReference type="Proteomes" id="UP001138961"/>
    </source>
</evidence>
<dbReference type="Proteomes" id="UP001138961">
    <property type="component" value="Unassembled WGS sequence"/>
</dbReference>
<proteinExistence type="predicted"/>
<keyword evidence="1" id="KW-0472">Membrane</keyword>
<evidence type="ECO:0000256" key="1">
    <source>
        <dbReference type="SAM" id="Phobius"/>
    </source>
</evidence>
<keyword evidence="1" id="KW-1133">Transmembrane helix</keyword>
<feature type="transmembrane region" description="Helical" evidence="1">
    <location>
        <begin position="18"/>
        <end position="38"/>
    </location>
</feature>
<organism evidence="2 3">
    <name type="scientific">Loktanella gaetbuli</name>
    <dbReference type="NCBI Taxonomy" id="2881335"/>
    <lineage>
        <taxon>Bacteria</taxon>
        <taxon>Pseudomonadati</taxon>
        <taxon>Pseudomonadota</taxon>
        <taxon>Alphaproteobacteria</taxon>
        <taxon>Rhodobacterales</taxon>
        <taxon>Roseobacteraceae</taxon>
        <taxon>Loktanella</taxon>
    </lineage>
</organism>
<dbReference type="EMBL" id="JAJATZ010000009">
    <property type="protein sequence ID" value="MCB5200597.1"/>
    <property type="molecule type" value="Genomic_DNA"/>
</dbReference>
<evidence type="ECO:0000313" key="2">
    <source>
        <dbReference type="EMBL" id="MCB5200597.1"/>
    </source>
</evidence>
<protein>
    <recommendedName>
        <fullName evidence="4">Flp pilus-assembly TadG-like N-terminal domain-containing protein</fullName>
    </recommendedName>
</protein>
<reference evidence="2" key="1">
    <citation type="submission" date="2021-10" db="EMBL/GenBank/DDBJ databases">
        <title>Loktanella gaetbuli sp. nov., isolated from a tidal flat.</title>
        <authorList>
            <person name="Park S."/>
            <person name="Yoon J.-H."/>
        </authorList>
    </citation>
    <scope>NUCLEOTIDE SEQUENCE</scope>
    <source>
        <strain evidence="2">TSTF-M6</strain>
    </source>
</reference>
<keyword evidence="3" id="KW-1185">Reference proteome</keyword>
<keyword evidence="1" id="KW-0812">Transmembrane</keyword>
<accession>A0ABS8BXY2</accession>
<name>A0ABS8BXY2_9RHOB</name>
<comment type="caution">
    <text evidence="2">The sequence shown here is derived from an EMBL/GenBank/DDBJ whole genome shotgun (WGS) entry which is preliminary data.</text>
</comment>
<sequence length="586" mass="64457">MIALRATLADLRRDERGAFALIALTAVLPLMLILFLIVNSGKSTFDNTRTQDAADMIAMAHATEAARAMNTLGMNHVSLAQNYTTAVNASSLHNTINMHAAVLGMASVEAGYYAYQTCKKYKNIPKIGAILMAACMIPATTYAAELAADAALTLALHVTINPKGALDNANDALLALTAQNTEIVDRFPDVIRQQGRLIAAEHKISDFYIDASCEKGMAESCDNGTQRQGMELPVTRNEPRAVYPRFCAALYFGTGGVDLGKIPFLSNIAPQMGSLAQIPAIHGSFHRRGFDINSGPMYGGSEDDPYLPTHISRDSTMGDKLKHYHKVSQEKRLYDGLINAFQIPGITTELIAGMAWRAAWGLSTRRQETKLREAIESLNPLEFLIIGGKSTKTYRSFNPLATSYPFDQRIDSNMFTRMVELRTLAQCSSVQFSAVPGIDAMGGFLDAIGLVTQVEDFDLYNAIPLEEEGFVPSVSILPDIDDFHDDYNALVFALRAPNERWAGRYFRTHEAGYLRYAQGLVFNPDEISIYSQNWRARLVPADKMTRLSGVLNRMDGEVPESFGPYRTYLERLNGAASAGWADAVTR</sequence>
<evidence type="ECO:0008006" key="4">
    <source>
        <dbReference type="Google" id="ProtNLM"/>
    </source>
</evidence>
<dbReference type="RefSeq" id="WP_226749082.1">
    <property type="nucleotide sequence ID" value="NZ_JAJATZ010000009.1"/>
</dbReference>
<gene>
    <name evidence="2" type="ORF">LGQ03_15250</name>
</gene>